<keyword evidence="1" id="KW-0812">Transmembrane</keyword>
<dbReference type="NCBIfam" id="TIGR00304">
    <property type="entry name" value="TIGR00304 family membrane protein"/>
    <property type="match status" value="1"/>
</dbReference>
<name>A0A2Z2MJ75_9EURY</name>
<gene>
    <name evidence="2" type="ORF">A3L01_09520</name>
</gene>
<sequence>MDKGSLLIMTGMGMIMLGFLLVFIGTIVSALGGEGDVESGGVIMIGPIPIIFGTSRGAAGMALILAIILMALWVIGALLARRG</sequence>
<organism evidence="2 3">
    <name type="scientific">Thermococcus barossii</name>
    <dbReference type="NCBI Taxonomy" id="54077"/>
    <lineage>
        <taxon>Archaea</taxon>
        <taxon>Methanobacteriati</taxon>
        <taxon>Methanobacteriota</taxon>
        <taxon>Thermococci</taxon>
        <taxon>Thermococcales</taxon>
        <taxon>Thermococcaceae</taxon>
        <taxon>Thermococcus</taxon>
    </lineage>
</organism>
<evidence type="ECO:0000256" key="1">
    <source>
        <dbReference type="SAM" id="Phobius"/>
    </source>
</evidence>
<dbReference type="Proteomes" id="UP000250272">
    <property type="component" value="Chromosome"/>
</dbReference>
<keyword evidence="1" id="KW-0472">Membrane</keyword>
<dbReference type="KEGG" id="tbs:A3L01_09520"/>
<protein>
    <recommendedName>
        <fullName evidence="4">TIGR00304 family protein</fullName>
    </recommendedName>
</protein>
<evidence type="ECO:0000313" key="2">
    <source>
        <dbReference type="EMBL" id="ASJ05589.1"/>
    </source>
</evidence>
<reference evidence="2 3" key="1">
    <citation type="submission" date="2016-04" db="EMBL/GenBank/DDBJ databases">
        <title>Complete genome sequence of Thermococcus barossii type strain SHCK-94.</title>
        <authorList>
            <person name="Oger P.M."/>
        </authorList>
    </citation>
    <scope>NUCLEOTIDE SEQUENCE [LARGE SCALE GENOMIC DNA]</scope>
    <source>
        <strain evidence="2 3">SHCK-94</strain>
    </source>
</reference>
<keyword evidence="3" id="KW-1185">Reference proteome</keyword>
<feature type="transmembrane region" description="Helical" evidence="1">
    <location>
        <begin position="56"/>
        <end position="80"/>
    </location>
</feature>
<keyword evidence="1" id="KW-1133">Transmembrane helix</keyword>
<evidence type="ECO:0008006" key="4">
    <source>
        <dbReference type="Google" id="ProtNLM"/>
    </source>
</evidence>
<dbReference type="InterPro" id="IPR002849">
    <property type="entry name" value="DUF131"/>
</dbReference>
<evidence type="ECO:0000313" key="3">
    <source>
        <dbReference type="Proteomes" id="UP000250272"/>
    </source>
</evidence>
<proteinExistence type="predicted"/>
<dbReference type="Pfam" id="PF01998">
    <property type="entry name" value="DUF131"/>
    <property type="match status" value="1"/>
</dbReference>
<dbReference type="GeneID" id="33327016"/>
<dbReference type="RefSeq" id="WP_088865585.1">
    <property type="nucleotide sequence ID" value="NZ_CP015101.1"/>
</dbReference>
<dbReference type="EMBL" id="CP015101">
    <property type="protein sequence ID" value="ASJ05589.1"/>
    <property type="molecule type" value="Genomic_DNA"/>
</dbReference>
<accession>A0A2Z2MJ75</accession>
<dbReference type="AlphaFoldDB" id="A0A2Z2MJ75"/>